<comment type="caution">
    <text evidence="6">The sequence shown here is derived from an EMBL/GenBank/DDBJ whole genome shotgun (WGS) entry which is preliminary data.</text>
</comment>
<dbReference type="Pfam" id="PF07732">
    <property type="entry name" value="Cu-oxidase_3"/>
    <property type="match status" value="1"/>
</dbReference>
<feature type="domain" description="Plastocyanin-like" evidence="4">
    <location>
        <begin position="400"/>
        <end position="510"/>
    </location>
</feature>
<feature type="domain" description="Plastocyanin-like" evidence="5">
    <location>
        <begin position="60"/>
        <end position="121"/>
    </location>
</feature>
<dbReference type="GO" id="GO:0042597">
    <property type="term" value="C:periplasmic space"/>
    <property type="evidence" value="ECO:0007669"/>
    <property type="project" value="UniProtKB-SubCell"/>
</dbReference>
<sequence>MPLEIPPVLQASPVDPSLTGNVAAGEARKVAHQAWADAPPVALYELTAGPVTHSFHPDLPDQEVWGFNGSTPGPTIHARYGEAVLVRYRNALPRGARGPGSPEISIHLHNFHSPSESDGHPDDFYPSMHLPGTFRVCHYPMRYAGYRTNPGPDGIGDDREALGTMWYHDHRHHYTASNVYKGLAGFFLAFDKYDSGDRRTEASLNLPSGPFDVPLMVQDKQFDSSGYVVFDAMDPDGFVGDKFMVNGKIQPYFHVQPRKYRFRILDGSTARVYDLQIRHNNQAQKFWYIANDGNLLPSRLEMSSVLLAPAERADIVVDFSAYPPGTELFLTNRLQMLDGRKPEKDFLRTPIQLLKFIVGAGPVADDSQVPANLRALPLSDAEIEQARRDAVRREARLGRSNGGWTINDRIYTSKPRFSSKQGQWEVWSVRNDSGGWVHPVHIHLEEGRLLSRNGRPPPPHERGRKNVFYANPNERLEILIRFRDFTGHYVTHCHNTLHEDHGMMENFEVKP</sequence>
<evidence type="ECO:0000256" key="1">
    <source>
        <dbReference type="ARBA" id="ARBA00004418"/>
    </source>
</evidence>
<dbReference type="PROSITE" id="PS00080">
    <property type="entry name" value="MULTICOPPER_OXIDASE2"/>
    <property type="match status" value="1"/>
</dbReference>
<organism evidence="6 7">
    <name type="scientific">Ramlibacter henchirensis</name>
    <dbReference type="NCBI Taxonomy" id="204072"/>
    <lineage>
        <taxon>Bacteria</taxon>
        <taxon>Pseudomonadati</taxon>
        <taxon>Pseudomonadota</taxon>
        <taxon>Betaproteobacteria</taxon>
        <taxon>Burkholderiales</taxon>
        <taxon>Comamonadaceae</taxon>
        <taxon>Ramlibacter</taxon>
    </lineage>
</organism>
<evidence type="ECO:0000256" key="3">
    <source>
        <dbReference type="ARBA" id="ARBA00023002"/>
    </source>
</evidence>
<dbReference type="EMBL" id="SMLM01000001">
    <property type="protein sequence ID" value="TFZ07445.1"/>
    <property type="molecule type" value="Genomic_DNA"/>
</dbReference>
<keyword evidence="7" id="KW-1185">Reference proteome</keyword>
<comment type="subcellular location">
    <subcellularLocation>
        <location evidence="1">Periplasm</location>
    </subcellularLocation>
</comment>
<protein>
    <recommendedName>
        <fullName evidence="8">Bilirubin oxidase</fullName>
    </recommendedName>
</protein>
<keyword evidence="3" id="KW-0560">Oxidoreductase</keyword>
<accession>A0A4Z0CBE4</accession>
<dbReference type="InterPro" id="IPR011706">
    <property type="entry name" value="Cu-oxidase_C"/>
</dbReference>
<dbReference type="Pfam" id="PF07731">
    <property type="entry name" value="Cu-oxidase_2"/>
    <property type="match status" value="1"/>
</dbReference>
<dbReference type="Proteomes" id="UP000298180">
    <property type="component" value="Unassembled WGS sequence"/>
</dbReference>
<dbReference type="PANTHER" id="PTHR48267">
    <property type="entry name" value="CUPREDOXIN SUPERFAMILY PROTEIN"/>
    <property type="match status" value="1"/>
</dbReference>
<evidence type="ECO:0000259" key="4">
    <source>
        <dbReference type="Pfam" id="PF07731"/>
    </source>
</evidence>
<gene>
    <name evidence="6" type="ORF">EZ313_02075</name>
</gene>
<dbReference type="InterPro" id="IPR002355">
    <property type="entry name" value="Cu_oxidase_Cu_BS"/>
</dbReference>
<dbReference type="Gene3D" id="2.60.40.420">
    <property type="entry name" value="Cupredoxins - blue copper proteins"/>
    <property type="match status" value="3"/>
</dbReference>
<keyword evidence="2" id="KW-0479">Metal-binding</keyword>
<dbReference type="OrthoDB" id="9757546at2"/>
<evidence type="ECO:0008006" key="8">
    <source>
        <dbReference type="Google" id="ProtNLM"/>
    </source>
</evidence>
<evidence type="ECO:0000256" key="2">
    <source>
        <dbReference type="ARBA" id="ARBA00022723"/>
    </source>
</evidence>
<reference evidence="6 7" key="1">
    <citation type="submission" date="2019-03" db="EMBL/GenBank/DDBJ databases">
        <title>Ramlibacter henchirensis DSM 14656, whole genome shotgun sequence.</title>
        <authorList>
            <person name="Zhang X."/>
            <person name="Feng G."/>
            <person name="Zhu H."/>
        </authorList>
    </citation>
    <scope>NUCLEOTIDE SEQUENCE [LARGE SCALE GENOMIC DNA]</scope>
    <source>
        <strain evidence="6 7">DSM 14656</strain>
    </source>
</reference>
<dbReference type="SUPFAM" id="SSF49503">
    <property type="entry name" value="Cupredoxins"/>
    <property type="match status" value="3"/>
</dbReference>
<evidence type="ECO:0000313" key="6">
    <source>
        <dbReference type="EMBL" id="TFZ07445.1"/>
    </source>
</evidence>
<evidence type="ECO:0000313" key="7">
    <source>
        <dbReference type="Proteomes" id="UP000298180"/>
    </source>
</evidence>
<dbReference type="AlphaFoldDB" id="A0A4Z0CBE4"/>
<evidence type="ECO:0000259" key="5">
    <source>
        <dbReference type="Pfam" id="PF07732"/>
    </source>
</evidence>
<dbReference type="PANTHER" id="PTHR48267:SF1">
    <property type="entry name" value="BILIRUBIN OXIDASE"/>
    <property type="match status" value="1"/>
</dbReference>
<dbReference type="GO" id="GO:0005507">
    <property type="term" value="F:copper ion binding"/>
    <property type="evidence" value="ECO:0007669"/>
    <property type="project" value="InterPro"/>
</dbReference>
<name>A0A4Z0CBE4_9BURK</name>
<dbReference type="CDD" id="cd13889">
    <property type="entry name" value="CuRO_3_BOD"/>
    <property type="match status" value="1"/>
</dbReference>
<dbReference type="InterPro" id="IPR045087">
    <property type="entry name" value="Cu-oxidase_fam"/>
</dbReference>
<dbReference type="InterPro" id="IPR008972">
    <property type="entry name" value="Cupredoxin"/>
</dbReference>
<dbReference type="GO" id="GO:0016491">
    <property type="term" value="F:oxidoreductase activity"/>
    <property type="evidence" value="ECO:0007669"/>
    <property type="project" value="UniProtKB-KW"/>
</dbReference>
<dbReference type="InterPro" id="IPR011707">
    <property type="entry name" value="Cu-oxidase-like_N"/>
</dbReference>
<proteinExistence type="predicted"/>